<dbReference type="OrthoDB" id="360790at2759"/>
<dbReference type="Proteomes" id="UP000031512">
    <property type="component" value="Chromosome 1"/>
</dbReference>
<protein>
    <submittedName>
        <fullName evidence="1">Uncharacterized protein</fullName>
    </submittedName>
</protein>
<evidence type="ECO:0000313" key="2">
    <source>
        <dbReference type="Proteomes" id="UP000031512"/>
    </source>
</evidence>
<keyword evidence="2" id="KW-1185">Reference proteome</keyword>
<dbReference type="AlphaFoldDB" id="L0AY41"/>
<organism evidence="1 2">
    <name type="scientific">Theileria equi strain WA</name>
    <dbReference type="NCBI Taxonomy" id="1537102"/>
    <lineage>
        <taxon>Eukaryota</taxon>
        <taxon>Sar</taxon>
        <taxon>Alveolata</taxon>
        <taxon>Apicomplexa</taxon>
        <taxon>Aconoidasida</taxon>
        <taxon>Piroplasmida</taxon>
        <taxon>Theileriidae</taxon>
        <taxon>Theileria</taxon>
    </lineage>
</organism>
<dbReference type="KEGG" id="beq:BEWA_033280"/>
<evidence type="ECO:0000313" key="1">
    <source>
        <dbReference type="EMBL" id="AFZ80475.1"/>
    </source>
</evidence>
<dbReference type="STRING" id="1537102.L0AY41"/>
<name>L0AY41_THEEQ</name>
<dbReference type="RefSeq" id="XP_004830141.1">
    <property type="nucleotide sequence ID" value="XM_004830084.1"/>
</dbReference>
<sequence>MYVEWPQSDVDRFIEFVKSTFDDHDRINLEKCVRSGTGTEHLAFNHTHEEGTESSHRFSKSDDDFIGQYLDDLWDSPEKLSLILQDAIESASKSYSNIKNKGLKDGLKLTDDIEKNIIETSWKRSLNNSLRKSLVGKLQEECLQISNDGHKFALGSEHNNLEGEFVYNLMNLGFAHCSPFIGKNTNAFSEIEFMEYNGIFNKTDKNNSMYDQCYTLWLKSSHLDKNRQKHMLNTLEKLKQIPYELTHKCKILLQAISSLCVVYMKPNISRILLHNDGSTNGVKYTCIYIPKASGNDQFISLEICKDRHKVPIMDDLLLIFRSDIDYEIERVSEKCFMIMAWLIGPN</sequence>
<proteinExistence type="predicted"/>
<dbReference type="eggNOG" id="ENOG502S9C2">
    <property type="taxonomic scope" value="Eukaryota"/>
</dbReference>
<reference evidence="1 2" key="1">
    <citation type="journal article" date="2012" name="BMC Genomics">
        <title>Comparative genomic analysis and phylogenetic position of Theileria equi.</title>
        <authorList>
            <person name="Kappmeyer L.S."/>
            <person name="Thiagarajan M."/>
            <person name="Herndon D.R."/>
            <person name="Ramsay J.D."/>
            <person name="Caler E."/>
            <person name="Djikeng A."/>
            <person name="Gillespie J.J."/>
            <person name="Lau A.O."/>
            <person name="Roalson E.H."/>
            <person name="Silva J.C."/>
            <person name="Silva M.G."/>
            <person name="Suarez C.E."/>
            <person name="Ueti M.W."/>
            <person name="Nene V.M."/>
            <person name="Mealey R.H."/>
            <person name="Knowles D.P."/>
            <person name="Brayton K.A."/>
        </authorList>
    </citation>
    <scope>NUCLEOTIDE SEQUENCE [LARGE SCALE GENOMIC DNA]</scope>
    <source>
        <strain evidence="1 2">WA</strain>
    </source>
</reference>
<gene>
    <name evidence="1" type="ORF">BEWA_033280</name>
</gene>
<accession>L0AY41</accession>
<dbReference type="EMBL" id="CP001669">
    <property type="protein sequence ID" value="AFZ80475.1"/>
    <property type="molecule type" value="Genomic_DNA"/>
</dbReference>
<dbReference type="GeneID" id="15806821"/>
<dbReference type="VEuPathDB" id="PiroplasmaDB:BEWA_033280"/>